<accession>A0A939EHX9</accession>
<dbReference type="Proteomes" id="UP000664096">
    <property type="component" value="Unassembled WGS sequence"/>
</dbReference>
<organism evidence="7 8">
    <name type="scientific">Roseibium aggregatum</name>
    <dbReference type="NCBI Taxonomy" id="187304"/>
    <lineage>
        <taxon>Bacteria</taxon>
        <taxon>Pseudomonadati</taxon>
        <taxon>Pseudomonadota</taxon>
        <taxon>Alphaproteobacteria</taxon>
        <taxon>Hyphomicrobiales</taxon>
        <taxon>Stappiaceae</taxon>
        <taxon>Roseibium</taxon>
    </lineage>
</organism>
<evidence type="ECO:0000256" key="5">
    <source>
        <dbReference type="ARBA" id="ARBA00023136"/>
    </source>
</evidence>
<feature type="transmembrane region" description="Helical" evidence="6">
    <location>
        <begin position="88"/>
        <end position="107"/>
    </location>
</feature>
<protein>
    <submittedName>
        <fullName evidence="7">Energy-coupling factor transporter transmembrane protein EcfT</fullName>
    </submittedName>
</protein>
<evidence type="ECO:0000256" key="2">
    <source>
        <dbReference type="ARBA" id="ARBA00008564"/>
    </source>
</evidence>
<evidence type="ECO:0000256" key="1">
    <source>
        <dbReference type="ARBA" id="ARBA00004141"/>
    </source>
</evidence>
<feature type="transmembrane region" description="Helical" evidence="6">
    <location>
        <begin position="64"/>
        <end position="82"/>
    </location>
</feature>
<reference evidence="7" key="1">
    <citation type="submission" date="2020-12" db="EMBL/GenBank/DDBJ databases">
        <title>Oil enriched cultivation method for isolating marine PHA-producing bacteria.</title>
        <authorList>
            <person name="Zheng W."/>
            <person name="Yu S."/>
            <person name="Huang Y."/>
        </authorList>
    </citation>
    <scope>NUCLEOTIDE SEQUENCE</scope>
    <source>
        <strain evidence="7">SY-2-12</strain>
    </source>
</reference>
<dbReference type="InterPro" id="IPR003339">
    <property type="entry name" value="ABC/ECF_trnsptr_transmembrane"/>
</dbReference>
<evidence type="ECO:0000256" key="4">
    <source>
        <dbReference type="ARBA" id="ARBA00022989"/>
    </source>
</evidence>
<evidence type="ECO:0000256" key="3">
    <source>
        <dbReference type="ARBA" id="ARBA00022692"/>
    </source>
</evidence>
<evidence type="ECO:0000256" key="6">
    <source>
        <dbReference type="SAM" id="Phobius"/>
    </source>
</evidence>
<proteinExistence type="inferred from homology"/>
<dbReference type="CDD" id="cd16914">
    <property type="entry name" value="EcfT"/>
    <property type="match status" value="1"/>
</dbReference>
<keyword evidence="4 6" id="KW-1133">Transmembrane helix</keyword>
<gene>
    <name evidence="7" type="ORF">JF539_21905</name>
</gene>
<dbReference type="EMBL" id="JAEKJZ010000006">
    <property type="protein sequence ID" value="MBN9673026.1"/>
    <property type="molecule type" value="Genomic_DNA"/>
</dbReference>
<comment type="subcellular location">
    <subcellularLocation>
        <location evidence="1">Membrane</location>
        <topology evidence="1">Multi-pass membrane protein</topology>
    </subcellularLocation>
</comment>
<dbReference type="AlphaFoldDB" id="A0A939EHX9"/>
<name>A0A939EHX9_9HYPH</name>
<keyword evidence="3 6" id="KW-0812">Transmembrane</keyword>
<comment type="similarity">
    <text evidence="2">Belongs to the CbiQ family.</text>
</comment>
<dbReference type="GO" id="GO:0005886">
    <property type="term" value="C:plasma membrane"/>
    <property type="evidence" value="ECO:0007669"/>
    <property type="project" value="UniProtKB-ARBA"/>
</dbReference>
<sequence>MIPVYLPLDSWAHRVPAGFKLVILALSSVLLFQVVSVWVAAGAFLTVLLAYASLGRAGLEQLRLLKALKLFAAVLLIVNWYNGAVMDGVFAVLRLLTMVLAANFVSVTTRMDDMLAAIGPVFVPFRWIGLSERKPALGVTLVLRFVPCLLQVFGALREAYRARTGKSSSWRLIGPLGIQSLRMSDHVAEALAARGGAEGLARFTALAGATGRSERVSKRRNDGI</sequence>
<evidence type="ECO:0000313" key="8">
    <source>
        <dbReference type="Proteomes" id="UP000664096"/>
    </source>
</evidence>
<dbReference type="Pfam" id="PF02361">
    <property type="entry name" value="CbiQ"/>
    <property type="match status" value="1"/>
</dbReference>
<keyword evidence="5 6" id="KW-0472">Membrane</keyword>
<dbReference type="RefSeq" id="WP_207142889.1">
    <property type="nucleotide sequence ID" value="NZ_JAEKJZ010000006.1"/>
</dbReference>
<feature type="transmembrane region" description="Helical" evidence="6">
    <location>
        <begin position="20"/>
        <end position="52"/>
    </location>
</feature>
<evidence type="ECO:0000313" key="7">
    <source>
        <dbReference type="EMBL" id="MBN9673026.1"/>
    </source>
</evidence>
<comment type="caution">
    <text evidence="7">The sequence shown here is derived from an EMBL/GenBank/DDBJ whole genome shotgun (WGS) entry which is preliminary data.</text>
</comment>